<dbReference type="Proteomes" id="UP000469452">
    <property type="component" value="Unassembled WGS sequence"/>
</dbReference>
<evidence type="ECO:0000313" key="3">
    <source>
        <dbReference type="Proteomes" id="UP000469452"/>
    </source>
</evidence>
<dbReference type="SUPFAM" id="SSF50729">
    <property type="entry name" value="PH domain-like"/>
    <property type="match status" value="1"/>
</dbReference>
<dbReference type="EMBL" id="VJMI01015434">
    <property type="protein sequence ID" value="KAF0728218.1"/>
    <property type="molecule type" value="Genomic_DNA"/>
</dbReference>
<dbReference type="Pfam" id="PF00169">
    <property type="entry name" value="PH"/>
    <property type="match status" value="1"/>
</dbReference>
<feature type="domain" description="PH" evidence="1">
    <location>
        <begin position="1"/>
        <end position="109"/>
    </location>
</feature>
<dbReference type="SMART" id="SM00233">
    <property type="entry name" value="PH"/>
    <property type="match status" value="1"/>
</dbReference>
<dbReference type="InterPro" id="IPR011993">
    <property type="entry name" value="PH-like_dom_sf"/>
</dbReference>
<reference evidence="2 3" key="1">
    <citation type="submission" date="2019-06" db="EMBL/GenBank/DDBJ databases">
        <title>Genomics analysis of Aphanomyces spp. identifies a new class of oomycete effector associated with host adaptation.</title>
        <authorList>
            <person name="Gaulin E."/>
        </authorList>
    </citation>
    <scope>NUCLEOTIDE SEQUENCE [LARGE SCALE GENOMIC DNA]</scope>
    <source>
        <strain evidence="2 3">E</strain>
    </source>
</reference>
<dbReference type="InterPro" id="IPR001849">
    <property type="entry name" value="PH_domain"/>
</dbReference>
<dbReference type="VEuPathDB" id="FungiDB:H257_07388"/>
<sequence length="135" mass="15361">MVLKSGKLEKHSQTIFGSKWKVKWVHLDEATLKCYPMASLSWPSHVFQGAKSKLIQLDEYTVSMLDESKFHRKHCFQLTGKQKQKTKIFACSSDRECLEWVGAILNPHVAKKSNQADDDDDDDGSEYIIPCVATV</sequence>
<dbReference type="AlphaFoldDB" id="A0A6A5A891"/>
<name>A0A6A5A891_APHAT</name>
<proteinExistence type="predicted"/>
<evidence type="ECO:0000313" key="2">
    <source>
        <dbReference type="EMBL" id="KAF0728218.1"/>
    </source>
</evidence>
<dbReference type="PROSITE" id="PS50003">
    <property type="entry name" value="PH_DOMAIN"/>
    <property type="match status" value="1"/>
</dbReference>
<dbReference type="Gene3D" id="2.30.29.30">
    <property type="entry name" value="Pleckstrin-homology domain (PH domain)/Phosphotyrosine-binding domain (PTB)"/>
    <property type="match status" value="1"/>
</dbReference>
<organism evidence="2 3">
    <name type="scientific">Aphanomyces astaci</name>
    <name type="common">Crayfish plague agent</name>
    <dbReference type="NCBI Taxonomy" id="112090"/>
    <lineage>
        <taxon>Eukaryota</taxon>
        <taxon>Sar</taxon>
        <taxon>Stramenopiles</taxon>
        <taxon>Oomycota</taxon>
        <taxon>Saprolegniomycetes</taxon>
        <taxon>Saprolegniales</taxon>
        <taxon>Verrucalvaceae</taxon>
        <taxon>Aphanomyces</taxon>
    </lineage>
</organism>
<accession>A0A6A5A891</accession>
<comment type="caution">
    <text evidence="2">The sequence shown here is derived from an EMBL/GenBank/DDBJ whole genome shotgun (WGS) entry which is preliminary data.</text>
</comment>
<protein>
    <recommendedName>
        <fullName evidence="1">PH domain-containing protein</fullName>
    </recommendedName>
</protein>
<dbReference type="CDD" id="cd00821">
    <property type="entry name" value="PH"/>
    <property type="match status" value="1"/>
</dbReference>
<evidence type="ECO:0000259" key="1">
    <source>
        <dbReference type="PROSITE" id="PS50003"/>
    </source>
</evidence>
<gene>
    <name evidence="2" type="ORF">AaE_009462</name>
</gene>